<organism evidence="14 15">
    <name type="scientific">Cyprinus carpio</name>
    <name type="common">Common carp</name>
    <dbReference type="NCBI Taxonomy" id="7962"/>
    <lineage>
        <taxon>Eukaryota</taxon>
        <taxon>Metazoa</taxon>
        <taxon>Chordata</taxon>
        <taxon>Craniata</taxon>
        <taxon>Vertebrata</taxon>
        <taxon>Euteleostomi</taxon>
        <taxon>Actinopterygii</taxon>
        <taxon>Neopterygii</taxon>
        <taxon>Teleostei</taxon>
        <taxon>Ostariophysi</taxon>
        <taxon>Cypriniformes</taxon>
        <taxon>Cyprinidae</taxon>
        <taxon>Cyprininae</taxon>
        <taxon>Cyprinus</taxon>
    </lineage>
</organism>
<dbReference type="GO" id="GO:0005737">
    <property type="term" value="C:cytoplasm"/>
    <property type="evidence" value="ECO:0007669"/>
    <property type="project" value="UniProtKB-SubCell"/>
</dbReference>
<evidence type="ECO:0000256" key="1">
    <source>
        <dbReference type="ARBA" id="ARBA00001968"/>
    </source>
</evidence>
<evidence type="ECO:0000256" key="8">
    <source>
        <dbReference type="ARBA" id="ARBA00022723"/>
    </source>
</evidence>
<evidence type="ECO:0000256" key="3">
    <source>
        <dbReference type="ARBA" id="ARBA00004496"/>
    </source>
</evidence>
<keyword evidence="6" id="KW-0963">Cytoplasm</keyword>
<dbReference type="InterPro" id="IPR027806">
    <property type="entry name" value="HARBI1_dom"/>
</dbReference>
<sequence>MAVERRRPRSFQQRKNVLELYNDRELIKRYRLDHQGILFVTYLVRNSVTSPTVRNNAFTAEMKVIMTLRFLATGKMQQCTSDDLGPSQSTVSRVLNTTVAALTTPDIVRQFIDFPTDLQTIWQKQADFMRIAGFPAVVVTIDGTHVRIIAPTVNEETYINRKGFHSINVQVVFDANYKILDLVPKWPGSTYDARVLSQSGLNGLFEQNYVRPGCHLLGDSGYPLKHWLLTPYRRPQGEQPLNYNRYSTGLNCRQDTNFVQ</sequence>
<evidence type="ECO:0000313" key="15">
    <source>
        <dbReference type="Proteomes" id="UP000694700"/>
    </source>
</evidence>
<evidence type="ECO:0000256" key="9">
    <source>
        <dbReference type="ARBA" id="ARBA00022801"/>
    </source>
</evidence>
<evidence type="ECO:0000259" key="13">
    <source>
        <dbReference type="Pfam" id="PF13359"/>
    </source>
</evidence>
<reference evidence="14" key="1">
    <citation type="submission" date="2025-08" db="UniProtKB">
        <authorList>
            <consortium name="Ensembl"/>
        </authorList>
    </citation>
    <scope>IDENTIFICATION</scope>
</reference>
<evidence type="ECO:0000256" key="4">
    <source>
        <dbReference type="ARBA" id="ARBA00006958"/>
    </source>
</evidence>
<evidence type="ECO:0000256" key="11">
    <source>
        <dbReference type="ARBA" id="ARBA00030126"/>
    </source>
</evidence>
<name>A0A8C1ZZC0_CYPCA</name>
<accession>A0A8C1ZZC0</accession>
<keyword evidence="10" id="KW-0539">Nucleus</keyword>
<dbReference type="GO" id="GO:0046872">
    <property type="term" value="F:metal ion binding"/>
    <property type="evidence" value="ECO:0007669"/>
    <property type="project" value="UniProtKB-KW"/>
</dbReference>
<evidence type="ECO:0000256" key="7">
    <source>
        <dbReference type="ARBA" id="ARBA00022722"/>
    </source>
</evidence>
<dbReference type="PANTHER" id="PTHR22930:SF267">
    <property type="entry name" value="NUCLEASE HARBI1-RELATED"/>
    <property type="match status" value="1"/>
</dbReference>
<evidence type="ECO:0000256" key="2">
    <source>
        <dbReference type="ARBA" id="ARBA00004123"/>
    </source>
</evidence>
<feature type="domain" description="DDE Tnp4" evidence="13">
    <location>
        <begin position="141"/>
        <end position="244"/>
    </location>
</feature>
<evidence type="ECO:0000256" key="5">
    <source>
        <dbReference type="ARBA" id="ARBA00015519"/>
    </source>
</evidence>
<dbReference type="PANTHER" id="PTHR22930">
    <property type="match status" value="1"/>
</dbReference>
<evidence type="ECO:0000256" key="10">
    <source>
        <dbReference type="ARBA" id="ARBA00023242"/>
    </source>
</evidence>
<dbReference type="AlphaFoldDB" id="A0A8C1ZZC0"/>
<comment type="subcellular location">
    <subcellularLocation>
        <location evidence="3">Cytoplasm</location>
    </subcellularLocation>
    <subcellularLocation>
        <location evidence="2">Nucleus</location>
    </subcellularLocation>
</comment>
<proteinExistence type="inferred from homology"/>
<evidence type="ECO:0000256" key="12">
    <source>
        <dbReference type="ARBA" id="ARBA00045850"/>
    </source>
</evidence>
<dbReference type="Proteomes" id="UP000694700">
    <property type="component" value="Unplaced"/>
</dbReference>
<evidence type="ECO:0000313" key="14">
    <source>
        <dbReference type="Ensembl" id="ENSCCRP00015097347.1"/>
    </source>
</evidence>
<dbReference type="GO" id="GO:0004518">
    <property type="term" value="F:nuclease activity"/>
    <property type="evidence" value="ECO:0007669"/>
    <property type="project" value="UniProtKB-KW"/>
</dbReference>
<dbReference type="InterPro" id="IPR045249">
    <property type="entry name" value="HARBI1-like"/>
</dbReference>
<keyword evidence="7" id="KW-0540">Nuclease</keyword>
<comment type="similarity">
    <text evidence="4">Belongs to the HARBI1 family.</text>
</comment>
<evidence type="ECO:0000256" key="6">
    <source>
        <dbReference type="ARBA" id="ARBA00022490"/>
    </source>
</evidence>
<protein>
    <recommendedName>
        <fullName evidence="5">Putative nuclease HARBI1</fullName>
    </recommendedName>
    <alternativeName>
        <fullName evidence="11">Harbinger transposase-derived nuclease</fullName>
    </alternativeName>
</protein>
<keyword evidence="9" id="KW-0378">Hydrolase</keyword>
<dbReference type="InterPro" id="IPR026103">
    <property type="entry name" value="HARBI1_animal"/>
</dbReference>
<dbReference type="GO" id="GO:0016787">
    <property type="term" value="F:hydrolase activity"/>
    <property type="evidence" value="ECO:0007669"/>
    <property type="project" value="UniProtKB-KW"/>
</dbReference>
<dbReference type="PRINTS" id="PR02086">
    <property type="entry name" value="PUTNUCHARBI1"/>
</dbReference>
<dbReference type="Pfam" id="PF13359">
    <property type="entry name" value="DDE_Tnp_4"/>
    <property type="match status" value="1"/>
</dbReference>
<comment type="cofactor">
    <cofactor evidence="1">
        <name>a divalent metal cation</name>
        <dbReference type="ChEBI" id="CHEBI:60240"/>
    </cofactor>
</comment>
<dbReference type="Ensembl" id="ENSCCRT00015100507.1">
    <property type="protein sequence ID" value="ENSCCRP00015097347.1"/>
    <property type="gene ID" value="ENSCCRG00015039225.1"/>
</dbReference>
<comment type="function">
    <text evidence="12">Transposase-derived protein that may have nuclease activity. Does not have transposase activity.</text>
</comment>
<keyword evidence="8" id="KW-0479">Metal-binding</keyword>
<dbReference type="GO" id="GO:0005634">
    <property type="term" value="C:nucleus"/>
    <property type="evidence" value="ECO:0007669"/>
    <property type="project" value="UniProtKB-SubCell"/>
</dbReference>